<protein>
    <recommendedName>
        <fullName evidence="6">Methyltransferase domain-containing protein</fullName>
    </recommendedName>
</protein>
<name>A0ABM8GTF4_9MICO</name>
<proteinExistence type="predicted"/>
<dbReference type="Proteomes" id="UP001321486">
    <property type="component" value="Chromosome"/>
</dbReference>
<evidence type="ECO:0000256" key="3">
    <source>
        <dbReference type="ARBA" id="ARBA00022691"/>
    </source>
</evidence>
<dbReference type="InterPro" id="IPR004033">
    <property type="entry name" value="UbiE/COQ5_MeTrFase"/>
</dbReference>
<dbReference type="InterPro" id="IPR029063">
    <property type="entry name" value="SAM-dependent_MTases_sf"/>
</dbReference>
<organism evidence="4 5">
    <name type="scientific">Frondihabitans sucicola</name>
    <dbReference type="NCBI Taxonomy" id="1268041"/>
    <lineage>
        <taxon>Bacteria</taxon>
        <taxon>Bacillati</taxon>
        <taxon>Actinomycetota</taxon>
        <taxon>Actinomycetes</taxon>
        <taxon>Micrococcales</taxon>
        <taxon>Microbacteriaceae</taxon>
        <taxon>Frondihabitans</taxon>
    </lineage>
</organism>
<keyword evidence="1" id="KW-0489">Methyltransferase</keyword>
<evidence type="ECO:0000256" key="1">
    <source>
        <dbReference type="ARBA" id="ARBA00022603"/>
    </source>
</evidence>
<dbReference type="EMBL" id="AP027732">
    <property type="protein sequence ID" value="BDZ51764.1"/>
    <property type="molecule type" value="Genomic_DNA"/>
</dbReference>
<reference evidence="5" key="1">
    <citation type="journal article" date="2019" name="Int. J. Syst. Evol. Microbiol.">
        <title>The Global Catalogue of Microorganisms (GCM) 10K type strain sequencing project: providing services to taxonomists for standard genome sequencing and annotation.</title>
        <authorList>
            <consortium name="The Broad Institute Genomics Platform"/>
            <consortium name="The Broad Institute Genome Sequencing Center for Infectious Disease"/>
            <person name="Wu L."/>
            <person name="Ma J."/>
        </authorList>
    </citation>
    <scope>NUCLEOTIDE SEQUENCE [LARGE SCALE GENOMIC DNA]</scope>
    <source>
        <strain evidence="5">NBRC 108728</strain>
    </source>
</reference>
<keyword evidence="2" id="KW-0808">Transferase</keyword>
<dbReference type="CDD" id="cd02440">
    <property type="entry name" value="AdoMet_MTases"/>
    <property type="match status" value="1"/>
</dbReference>
<evidence type="ECO:0008006" key="6">
    <source>
        <dbReference type="Google" id="ProtNLM"/>
    </source>
</evidence>
<accession>A0ABM8GTF4</accession>
<dbReference type="PANTHER" id="PTHR43591:SF24">
    <property type="entry name" value="2-METHOXY-6-POLYPRENYL-1,4-BENZOQUINOL METHYLASE, MITOCHONDRIAL"/>
    <property type="match status" value="1"/>
</dbReference>
<keyword evidence="5" id="KW-1185">Reference proteome</keyword>
<evidence type="ECO:0000313" key="4">
    <source>
        <dbReference type="EMBL" id="BDZ51764.1"/>
    </source>
</evidence>
<sequence length="145" mass="15252">MTKADMNKQPSEVASMFDGVAAHYDVTNDILSAGNAVLWRIATVKAIKAGPGEKVLDIAAGTGTSSAAIAKGGATVTALDFSAGMVEVGRKRQPHLEFIVGDAEQLPFDDDEFDAVTISFGLRNVNRPKVALAEMYRVLKPGGDS</sequence>
<dbReference type="Gene3D" id="3.40.50.150">
    <property type="entry name" value="Vaccinia Virus protein VP39"/>
    <property type="match status" value="1"/>
</dbReference>
<keyword evidence="3" id="KW-0949">S-adenosyl-L-methionine</keyword>
<evidence type="ECO:0000313" key="5">
    <source>
        <dbReference type="Proteomes" id="UP001321486"/>
    </source>
</evidence>
<evidence type="ECO:0000256" key="2">
    <source>
        <dbReference type="ARBA" id="ARBA00022679"/>
    </source>
</evidence>
<dbReference type="PANTHER" id="PTHR43591">
    <property type="entry name" value="METHYLTRANSFERASE"/>
    <property type="match status" value="1"/>
</dbReference>
<dbReference type="SUPFAM" id="SSF53335">
    <property type="entry name" value="S-adenosyl-L-methionine-dependent methyltransferases"/>
    <property type="match status" value="1"/>
</dbReference>
<gene>
    <name evidence="4" type="ORF">GCM10025867_40050</name>
</gene>
<dbReference type="Pfam" id="PF01209">
    <property type="entry name" value="Ubie_methyltran"/>
    <property type="match status" value="1"/>
</dbReference>
<dbReference type="PROSITE" id="PS51608">
    <property type="entry name" value="SAM_MT_UBIE"/>
    <property type="match status" value="1"/>
</dbReference>